<gene>
    <name evidence="1" type="ORF">S12H4_43363</name>
</gene>
<proteinExistence type="predicted"/>
<sequence length="34" mass="3653">AIYVRLAADAADGFIDSLRSEGTPLTLKDVMVMI</sequence>
<dbReference type="AlphaFoldDB" id="X1TPN6"/>
<reference evidence="1" key="1">
    <citation type="journal article" date="2014" name="Front. Microbiol.">
        <title>High frequency of phylogenetically diverse reductive dehalogenase-homologous genes in deep subseafloor sedimentary metagenomes.</title>
        <authorList>
            <person name="Kawai M."/>
            <person name="Futagami T."/>
            <person name="Toyoda A."/>
            <person name="Takaki Y."/>
            <person name="Nishi S."/>
            <person name="Hori S."/>
            <person name="Arai W."/>
            <person name="Tsubouchi T."/>
            <person name="Morono Y."/>
            <person name="Uchiyama I."/>
            <person name="Ito T."/>
            <person name="Fujiyama A."/>
            <person name="Inagaki F."/>
            <person name="Takami H."/>
        </authorList>
    </citation>
    <scope>NUCLEOTIDE SEQUENCE</scope>
    <source>
        <strain evidence="1">Expedition CK06-06</strain>
    </source>
</reference>
<feature type="non-terminal residue" evidence="1">
    <location>
        <position position="1"/>
    </location>
</feature>
<name>X1TPN6_9ZZZZ</name>
<organism evidence="1">
    <name type="scientific">marine sediment metagenome</name>
    <dbReference type="NCBI Taxonomy" id="412755"/>
    <lineage>
        <taxon>unclassified sequences</taxon>
        <taxon>metagenomes</taxon>
        <taxon>ecological metagenomes</taxon>
    </lineage>
</organism>
<protein>
    <submittedName>
        <fullName evidence="1">Uncharacterized protein</fullName>
    </submittedName>
</protein>
<dbReference type="EMBL" id="BARW01026607">
    <property type="protein sequence ID" value="GAJ07308.1"/>
    <property type="molecule type" value="Genomic_DNA"/>
</dbReference>
<evidence type="ECO:0000313" key="1">
    <source>
        <dbReference type="EMBL" id="GAJ07308.1"/>
    </source>
</evidence>
<comment type="caution">
    <text evidence="1">The sequence shown here is derived from an EMBL/GenBank/DDBJ whole genome shotgun (WGS) entry which is preliminary data.</text>
</comment>
<accession>X1TPN6</accession>